<feature type="compositionally biased region" description="Acidic residues" evidence="1">
    <location>
        <begin position="94"/>
        <end position="112"/>
    </location>
</feature>
<name>A0A0F7S8X3_9BASI</name>
<dbReference type="EMBL" id="CCFA01004590">
    <property type="protein sequence ID" value="CDW99357.1"/>
    <property type="molecule type" value="Genomic_DNA"/>
</dbReference>
<evidence type="ECO:0000313" key="3">
    <source>
        <dbReference type="EMBL" id="CDW99357.1"/>
    </source>
</evidence>
<evidence type="ECO:0000259" key="2">
    <source>
        <dbReference type="Pfam" id="PF25331"/>
    </source>
</evidence>
<dbReference type="PANTHER" id="PTHR47348:SF3">
    <property type="entry name" value="MEIOTICALLY UP-REGULATED GENE 190 PROTEIN"/>
    <property type="match status" value="1"/>
</dbReference>
<accession>A0A0F7S8X3</accession>
<dbReference type="STRING" id="49012.A0A0F7S8X3"/>
<dbReference type="InterPro" id="IPR057349">
    <property type="entry name" value="C2_Mug190_3rd"/>
</dbReference>
<dbReference type="Pfam" id="PF25331">
    <property type="entry name" value="C2_Mug190_3rd"/>
    <property type="match status" value="1"/>
</dbReference>
<evidence type="ECO:0000313" key="4">
    <source>
        <dbReference type="Proteomes" id="UP000242770"/>
    </source>
</evidence>
<evidence type="ECO:0000256" key="1">
    <source>
        <dbReference type="SAM" id="MobiDB-lite"/>
    </source>
</evidence>
<feature type="compositionally biased region" description="Basic and acidic residues" evidence="1">
    <location>
        <begin position="167"/>
        <end position="185"/>
    </location>
</feature>
<feature type="region of interest" description="Disordered" evidence="1">
    <location>
        <begin position="161"/>
        <end position="185"/>
    </location>
</feature>
<protein>
    <recommendedName>
        <fullName evidence="2">Meiotically up-regulated Mug190 protein third C2 domain-containing protein</fullName>
    </recommendedName>
</protein>
<organism evidence="3 4">
    <name type="scientific">Sporisorium scitamineum</name>
    <dbReference type="NCBI Taxonomy" id="49012"/>
    <lineage>
        <taxon>Eukaryota</taxon>
        <taxon>Fungi</taxon>
        <taxon>Dikarya</taxon>
        <taxon>Basidiomycota</taxon>
        <taxon>Ustilaginomycotina</taxon>
        <taxon>Ustilaginomycetes</taxon>
        <taxon>Ustilaginales</taxon>
        <taxon>Ustilaginaceae</taxon>
        <taxon>Sporisorium</taxon>
    </lineage>
</organism>
<feature type="domain" description="Meiotically up-regulated Mug190 protein third C2" evidence="2">
    <location>
        <begin position="1"/>
        <end position="46"/>
    </location>
</feature>
<dbReference type="Proteomes" id="UP000242770">
    <property type="component" value="Unassembled WGS sequence"/>
</dbReference>
<proteinExistence type="predicted"/>
<gene>
    <name evidence="3" type="primary">SSCI75200.1</name>
</gene>
<sequence length="185" mass="20638">MCIVWQQDLADDEVVDMKLPIWRPKSGSDFHRLRQNYHDFRNEEEGGEVGRGESGLFACEDASASGDFAQSRVNTAGYLEDGDDSEPGEAAGSDADDDDADSSDSDEQDAVDGGEGVQRSRSLKEKFTDWKAEKHELHRQHKGIKQYKPVRTMSWLGQSAKSAGAGLKDRFDLQDRRSTHVETEL</sequence>
<dbReference type="AlphaFoldDB" id="A0A0F7S8X3"/>
<dbReference type="PANTHER" id="PTHR47348">
    <property type="entry name" value="MEIOTICALLY UP-REGULATED GENE 190 PROTEIN"/>
    <property type="match status" value="1"/>
</dbReference>
<reference evidence="4" key="1">
    <citation type="submission" date="2014-06" db="EMBL/GenBank/DDBJ databases">
        <authorList>
            <person name="Berkman P.J."/>
        </authorList>
    </citation>
    <scope>NUCLEOTIDE SEQUENCE [LARGE SCALE GENOMIC DNA]</scope>
</reference>
<keyword evidence="4" id="KW-1185">Reference proteome</keyword>
<feature type="region of interest" description="Disordered" evidence="1">
    <location>
        <begin position="70"/>
        <end position="126"/>
    </location>
</feature>